<name>A0A1I2QEJ7_9CORY</name>
<proteinExistence type="predicted"/>
<organism evidence="2 3">
    <name type="scientific">Corynebacterium spheniscorum</name>
    <dbReference type="NCBI Taxonomy" id="185761"/>
    <lineage>
        <taxon>Bacteria</taxon>
        <taxon>Bacillati</taxon>
        <taxon>Actinomycetota</taxon>
        <taxon>Actinomycetes</taxon>
        <taxon>Mycobacteriales</taxon>
        <taxon>Corynebacteriaceae</taxon>
        <taxon>Corynebacterium</taxon>
    </lineage>
</organism>
<dbReference type="EMBL" id="FOPJ01000002">
    <property type="protein sequence ID" value="SFG24677.1"/>
    <property type="molecule type" value="Genomic_DNA"/>
</dbReference>
<evidence type="ECO:0000259" key="1">
    <source>
        <dbReference type="Pfam" id="PF06877"/>
    </source>
</evidence>
<evidence type="ECO:0000313" key="2">
    <source>
        <dbReference type="EMBL" id="SFG24677.1"/>
    </source>
</evidence>
<reference evidence="2 3" key="1">
    <citation type="submission" date="2016-10" db="EMBL/GenBank/DDBJ databases">
        <authorList>
            <person name="de Groot N.N."/>
        </authorList>
    </citation>
    <scope>NUCLEOTIDE SEQUENCE [LARGE SCALE GENOMIC DNA]</scope>
    <source>
        <strain>J11</strain>
        <strain evidence="3">PG 39</strain>
    </source>
</reference>
<protein>
    <submittedName>
        <fullName evidence="2">Regulator of ribonuclease activity B</fullName>
    </submittedName>
</protein>
<feature type="domain" description="Regulator of ribonuclease activity B" evidence="1">
    <location>
        <begin position="169"/>
        <end position="269"/>
    </location>
</feature>
<dbReference type="RefSeq" id="WP_092283814.1">
    <property type="nucleotide sequence ID" value="NZ_FOPJ01000002.1"/>
</dbReference>
<dbReference type="OrthoDB" id="4804006at2"/>
<dbReference type="Proteomes" id="UP000199065">
    <property type="component" value="Unassembled WGS sequence"/>
</dbReference>
<gene>
    <name evidence="2" type="ORF">SAMN05660282_00333</name>
</gene>
<dbReference type="AlphaFoldDB" id="A0A1I2QEJ7"/>
<accession>A0A1I2QEJ7</accession>
<dbReference type="Pfam" id="PF06877">
    <property type="entry name" value="RraB"/>
    <property type="match status" value="1"/>
</dbReference>
<sequence>MDISDFKNFPPEPSMDEPEYVVSELTHGQATLRRRALATAEKLGLVALEDVDDYFFTSRDAWLENPREQRPDPSDLIATIAVIAGELLGQEALLSPYNYWDEETTKERYMLHNPQHPTGIEDLYFFPIEAVRQRWFEDGDTKGPRHWVENALKLIYGEVNADPAVLAEDRLELAELAARGNLEKRLRQTHSFEFRDRLNAIAAWEALSIHGWQLVEGQPALMDPVREMDELWSLKVYREDLPINAETIAAQRRVCSRVACNYYGLYEGWRL</sequence>
<dbReference type="InterPro" id="IPR009671">
    <property type="entry name" value="RraB_dom"/>
</dbReference>
<keyword evidence="3" id="KW-1185">Reference proteome</keyword>
<evidence type="ECO:0000313" key="3">
    <source>
        <dbReference type="Proteomes" id="UP000199065"/>
    </source>
</evidence>